<organism evidence="1 3">
    <name type="scientific">Meloidogyne enterolobii</name>
    <name type="common">Root-knot nematode worm</name>
    <name type="synonym">Meloidogyne mayaguensis</name>
    <dbReference type="NCBI Taxonomy" id="390850"/>
    <lineage>
        <taxon>Eukaryota</taxon>
        <taxon>Metazoa</taxon>
        <taxon>Ecdysozoa</taxon>
        <taxon>Nematoda</taxon>
        <taxon>Chromadorea</taxon>
        <taxon>Rhabditida</taxon>
        <taxon>Tylenchina</taxon>
        <taxon>Tylenchomorpha</taxon>
        <taxon>Tylenchoidea</taxon>
        <taxon>Meloidogynidae</taxon>
        <taxon>Meloidogyninae</taxon>
        <taxon>Meloidogyne</taxon>
    </lineage>
</organism>
<gene>
    <name evidence="1" type="ORF">MENT_LOCUS28721</name>
    <name evidence="2" type="ORF">MENT_LOCUS28724</name>
</gene>
<dbReference type="AlphaFoldDB" id="A0A6V7VPN9"/>
<comment type="caution">
    <text evidence="1">The sequence shown here is derived from an EMBL/GenBank/DDBJ whole genome shotgun (WGS) entry which is preliminary data.</text>
</comment>
<evidence type="ECO:0000313" key="2">
    <source>
        <dbReference type="EMBL" id="CAD2176886.1"/>
    </source>
</evidence>
<reference evidence="1 3" key="1">
    <citation type="submission" date="2020-08" db="EMBL/GenBank/DDBJ databases">
        <authorList>
            <person name="Koutsovoulos G."/>
            <person name="Danchin GJ E."/>
        </authorList>
    </citation>
    <scope>NUCLEOTIDE SEQUENCE [LARGE SCALE GENOMIC DNA]</scope>
</reference>
<dbReference type="EMBL" id="CAJEWN010000285">
    <property type="protein sequence ID" value="CAD2176886.1"/>
    <property type="molecule type" value="Genomic_DNA"/>
</dbReference>
<sequence>MKCVLLDCLNHTNFLHLSLSSSNKIQNYIRERDRLALYFCSSVVF</sequence>
<evidence type="ECO:0000313" key="3">
    <source>
        <dbReference type="Proteomes" id="UP000580250"/>
    </source>
</evidence>
<dbReference type="EMBL" id="CAJEWN010000285">
    <property type="protein sequence ID" value="CAD2176883.1"/>
    <property type="molecule type" value="Genomic_DNA"/>
</dbReference>
<dbReference type="Proteomes" id="UP000580250">
    <property type="component" value="Unassembled WGS sequence"/>
</dbReference>
<proteinExistence type="predicted"/>
<protein>
    <submittedName>
        <fullName evidence="1">Uncharacterized protein</fullName>
    </submittedName>
</protein>
<accession>A0A6V7VPN9</accession>
<name>A0A6V7VPN9_MELEN</name>
<evidence type="ECO:0000313" key="1">
    <source>
        <dbReference type="EMBL" id="CAD2176883.1"/>
    </source>
</evidence>